<evidence type="ECO:0000313" key="1">
    <source>
        <dbReference type="EMBL" id="KAJ9546829.1"/>
    </source>
</evidence>
<dbReference type="EMBL" id="JARYMX010000005">
    <property type="protein sequence ID" value="KAJ9546829.1"/>
    <property type="molecule type" value="Genomic_DNA"/>
</dbReference>
<dbReference type="SUPFAM" id="SSF50249">
    <property type="entry name" value="Nucleic acid-binding proteins"/>
    <property type="match status" value="1"/>
</dbReference>
<accession>A0AA38WE69</accession>
<sequence>MTYNDVKLRITLWGKLAKNYKDDKIIVILTSCKVRVFKGVPCLMTMVASQLYFNLQQDIVASYKDIEATLVSFQSDQSEKMGTSYTIDVVIIGIDMFNDWKFVLLGFCDSDKTDINI</sequence>
<dbReference type="InterPro" id="IPR012340">
    <property type="entry name" value="NA-bd_OB-fold"/>
</dbReference>
<dbReference type="AlphaFoldDB" id="A0AA38WE69"/>
<gene>
    <name evidence="1" type="ORF">OSB04_019372</name>
</gene>
<dbReference type="Proteomes" id="UP001172457">
    <property type="component" value="Chromosome 5"/>
</dbReference>
<organism evidence="1 2">
    <name type="scientific">Centaurea solstitialis</name>
    <name type="common">yellow star-thistle</name>
    <dbReference type="NCBI Taxonomy" id="347529"/>
    <lineage>
        <taxon>Eukaryota</taxon>
        <taxon>Viridiplantae</taxon>
        <taxon>Streptophyta</taxon>
        <taxon>Embryophyta</taxon>
        <taxon>Tracheophyta</taxon>
        <taxon>Spermatophyta</taxon>
        <taxon>Magnoliopsida</taxon>
        <taxon>eudicotyledons</taxon>
        <taxon>Gunneridae</taxon>
        <taxon>Pentapetalae</taxon>
        <taxon>asterids</taxon>
        <taxon>campanulids</taxon>
        <taxon>Asterales</taxon>
        <taxon>Asteraceae</taxon>
        <taxon>Carduoideae</taxon>
        <taxon>Cardueae</taxon>
        <taxon>Centaureinae</taxon>
        <taxon>Centaurea</taxon>
    </lineage>
</organism>
<dbReference type="Gene3D" id="2.40.50.140">
    <property type="entry name" value="Nucleic acid-binding proteins"/>
    <property type="match status" value="1"/>
</dbReference>
<reference evidence="1" key="1">
    <citation type="submission" date="2023-03" db="EMBL/GenBank/DDBJ databases">
        <title>Chromosome-scale reference genome and RAD-based genetic map of yellow starthistle (Centaurea solstitialis) reveal putative structural variation and QTLs associated with invader traits.</title>
        <authorList>
            <person name="Reatini B."/>
            <person name="Cang F.A."/>
            <person name="Jiang Q."/>
            <person name="Mckibben M.T.W."/>
            <person name="Barker M.S."/>
            <person name="Rieseberg L.H."/>
            <person name="Dlugosch K.M."/>
        </authorList>
    </citation>
    <scope>NUCLEOTIDE SEQUENCE</scope>
    <source>
        <strain evidence="1">CAN-66</strain>
        <tissue evidence="1">Leaf</tissue>
    </source>
</reference>
<proteinExistence type="predicted"/>
<comment type="caution">
    <text evidence="1">The sequence shown here is derived from an EMBL/GenBank/DDBJ whole genome shotgun (WGS) entry which is preliminary data.</text>
</comment>
<protein>
    <submittedName>
        <fullName evidence="1">Uncharacterized protein</fullName>
    </submittedName>
</protein>
<keyword evidence="2" id="KW-1185">Reference proteome</keyword>
<name>A0AA38WE69_9ASTR</name>
<evidence type="ECO:0000313" key="2">
    <source>
        <dbReference type="Proteomes" id="UP001172457"/>
    </source>
</evidence>